<feature type="region of interest" description="Disordered" evidence="1">
    <location>
        <begin position="1"/>
        <end position="42"/>
    </location>
</feature>
<proteinExistence type="predicted"/>
<keyword evidence="3" id="KW-1185">Reference proteome</keyword>
<sequence>MRGPQIHPGSKWKEVSADADDPRQLNPVVLSPLPTRKRTPAPQEVIVSDEAQLTLPGRGQMSSISPRTNGLLLCSPPSLSPLLSSPASLRPSPPDCINICELSEGSSVLGEPVH</sequence>
<feature type="compositionally biased region" description="Basic and acidic residues" evidence="1">
    <location>
        <begin position="11"/>
        <end position="23"/>
    </location>
</feature>
<evidence type="ECO:0000256" key="1">
    <source>
        <dbReference type="SAM" id="MobiDB-lite"/>
    </source>
</evidence>
<evidence type="ECO:0000313" key="3">
    <source>
        <dbReference type="Proteomes" id="UP001153269"/>
    </source>
</evidence>
<dbReference type="EMBL" id="CADEAL010000126">
    <property type="protein sequence ID" value="CAB1414875.1"/>
    <property type="molecule type" value="Genomic_DNA"/>
</dbReference>
<reference evidence="2" key="1">
    <citation type="submission" date="2020-03" db="EMBL/GenBank/DDBJ databases">
        <authorList>
            <person name="Weist P."/>
        </authorList>
    </citation>
    <scope>NUCLEOTIDE SEQUENCE</scope>
</reference>
<gene>
    <name evidence="2" type="ORF">PLEPLA_LOCUS2587</name>
</gene>
<comment type="caution">
    <text evidence="2">The sequence shown here is derived from an EMBL/GenBank/DDBJ whole genome shotgun (WGS) entry which is preliminary data.</text>
</comment>
<dbReference type="Proteomes" id="UP001153269">
    <property type="component" value="Unassembled WGS sequence"/>
</dbReference>
<protein>
    <submittedName>
        <fullName evidence="2">Uncharacterized protein</fullName>
    </submittedName>
</protein>
<evidence type="ECO:0000313" key="2">
    <source>
        <dbReference type="EMBL" id="CAB1414875.1"/>
    </source>
</evidence>
<name>A0A9N7TKT4_PLEPL</name>
<organism evidence="2 3">
    <name type="scientific">Pleuronectes platessa</name>
    <name type="common">European plaice</name>
    <dbReference type="NCBI Taxonomy" id="8262"/>
    <lineage>
        <taxon>Eukaryota</taxon>
        <taxon>Metazoa</taxon>
        <taxon>Chordata</taxon>
        <taxon>Craniata</taxon>
        <taxon>Vertebrata</taxon>
        <taxon>Euteleostomi</taxon>
        <taxon>Actinopterygii</taxon>
        <taxon>Neopterygii</taxon>
        <taxon>Teleostei</taxon>
        <taxon>Neoteleostei</taxon>
        <taxon>Acanthomorphata</taxon>
        <taxon>Carangaria</taxon>
        <taxon>Pleuronectiformes</taxon>
        <taxon>Pleuronectoidei</taxon>
        <taxon>Pleuronectidae</taxon>
        <taxon>Pleuronectes</taxon>
    </lineage>
</organism>
<accession>A0A9N7TKT4</accession>
<dbReference type="AlphaFoldDB" id="A0A9N7TKT4"/>